<feature type="transmembrane region" description="Helical" evidence="7">
    <location>
        <begin position="228"/>
        <end position="253"/>
    </location>
</feature>
<keyword evidence="2 7" id="KW-0813">Transport</keyword>
<feature type="transmembrane region" description="Helical" evidence="7">
    <location>
        <begin position="99"/>
        <end position="122"/>
    </location>
</feature>
<dbReference type="InterPro" id="IPR035906">
    <property type="entry name" value="MetI-like_sf"/>
</dbReference>
<dbReference type="SUPFAM" id="SSF161098">
    <property type="entry name" value="MetI-like"/>
    <property type="match status" value="1"/>
</dbReference>
<dbReference type="Proteomes" id="UP000193963">
    <property type="component" value="Unassembled WGS sequence"/>
</dbReference>
<keyword evidence="3" id="KW-1003">Cell membrane</keyword>
<dbReference type="PANTHER" id="PTHR43163:SF6">
    <property type="entry name" value="DIPEPTIDE TRANSPORT SYSTEM PERMEASE PROTEIN DPPB-RELATED"/>
    <property type="match status" value="1"/>
</dbReference>
<evidence type="ECO:0000256" key="1">
    <source>
        <dbReference type="ARBA" id="ARBA00004651"/>
    </source>
</evidence>
<dbReference type="CDD" id="cd06261">
    <property type="entry name" value="TM_PBP2"/>
    <property type="match status" value="1"/>
</dbReference>
<keyword evidence="5 7" id="KW-1133">Transmembrane helix</keyword>
<evidence type="ECO:0000313" key="10">
    <source>
        <dbReference type="Proteomes" id="UP000193963"/>
    </source>
</evidence>
<keyword evidence="6 7" id="KW-0472">Membrane</keyword>
<feature type="transmembrane region" description="Helical" evidence="7">
    <location>
        <begin position="134"/>
        <end position="155"/>
    </location>
</feature>
<dbReference type="PANTHER" id="PTHR43163">
    <property type="entry name" value="DIPEPTIDE TRANSPORT SYSTEM PERMEASE PROTEIN DPPB-RELATED"/>
    <property type="match status" value="1"/>
</dbReference>
<feature type="transmembrane region" description="Helical" evidence="7">
    <location>
        <begin position="273"/>
        <end position="299"/>
    </location>
</feature>
<dbReference type="InterPro" id="IPR000515">
    <property type="entry name" value="MetI-like"/>
</dbReference>
<reference evidence="9 10" key="1">
    <citation type="submission" date="2017-03" db="EMBL/GenBank/DDBJ databases">
        <authorList>
            <person name="Afonso C.L."/>
            <person name="Miller P.J."/>
            <person name="Scott M.A."/>
            <person name="Spackman E."/>
            <person name="Goraichik I."/>
            <person name="Dimitrov K.M."/>
            <person name="Suarez D.L."/>
            <person name="Swayne D.E."/>
        </authorList>
    </citation>
    <scope>NUCLEOTIDE SEQUENCE [LARGE SCALE GENOMIC DNA]</scope>
    <source>
        <strain evidence="9 10">CECT 7751</strain>
    </source>
</reference>
<dbReference type="Gene3D" id="1.10.3720.10">
    <property type="entry name" value="MetI-like"/>
    <property type="match status" value="1"/>
</dbReference>
<name>A0A1X7A570_9RHOB</name>
<gene>
    <name evidence="9" type="primary">gsiC_8</name>
    <name evidence="9" type="ORF">PSM7751_03773</name>
</gene>
<dbReference type="GO" id="GO:0005886">
    <property type="term" value="C:plasma membrane"/>
    <property type="evidence" value="ECO:0007669"/>
    <property type="project" value="UniProtKB-SubCell"/>
</dbReference>
<evidence type="ECO:0000256" key="5">
    <source>
        <dbReference type="ARBA" id="ARBA00022989"/>
    </source>
</evidence>
<dbReference type="AlphaFoldDB" id="A0A1X7A570"/>
<comment type="similarity">
    <text evidence="7">Belongs to the binding-protein-dependent transport system permease family.</text>
</comment>
<dbReference type="InterPro" id="IPR045621">
    <property type="entry name" value="BPD_transp_1_N"/>
</dbReference>
<proteinExistence type="inferred from homology"/>
<organism evidence="9 10">
    <name type="scientific">Pseudooceanicola marinus</name>
    <dbReference type="NCBI Taxonomy" id="396013"/>
    <lineage>
        <taxon>Bacteria</taxon>
        <taxon>Pseudomonadati</taxon>
        <taxon>Pseudomonadota</taxon>
        <taxon>Alphaproteobacteria</taxon>
        <taxon>Rhodobacterales</taxon>
        <taxon>Paracoccaceae</taxon>
        <taxon>Pseudooceanicola</taxon>
    </lineage>
</organism>
<feature type="domain" description="ABC transmembrane type-1" evidence="8">
    <location>
        <begin position="95"/>
        <end position="296"/>
    </location>
</feature>
<dbReference type="GO" id="GO:0055085">
    <property type="term" value="P:transmembrane transport"/>
    <property type="evidence" value="ECO:0007669"/>
    <property type="project" value="InterPro"/>
</dbReference>
<dbReference type="PROSITE" id="PS50928">
    <property type="entry name" value="ABC_TM1"/>
    <property type="match status" value="1"/>
</dbReference>
<evidence type="ECO:0000256" key="2">
    <source>
        <dbReference type="ARBA" id="ARBA00022448"/>
    </source>
</evidence>
<evidence type="ECO:0000313" key="9">
    <source>
        <dbReference type="EMBL" id="SLN70867.1"/>
    </source>
</evidence>
<evidence type="ECO:0000256" key="4">
    <source>
        <dbReference type="ARBA" id="ARBA00022692"/>
    </source>
</evidence>
<keyword evidence="4 7" id="KW-0812">Transmembrane</keyword>
<dbReference type="Pfam" id="PF19300">
    <property type="entry name" value="BPD_transp_1_N"/>
    <property type="match status" value="1"/>
</dbReference>
<dbReference type="OrthoDB" id="7834831at2"/>
<dbReference type="Pfam" id="PF00528">
    <property type="entry name" value="BPD_transp_1"/>
    <property type="match status" value="1"/>
</dbReference>
<evidence type="ECO:0000256" key="7">
    <source>
        <dbReference type="RuleBase" id="RU363032"/>
    </source>
</evidence>
<sequence length="307" mass="32901">MLKHLAGRLAEALVALLLMSLVIFLLSRVIGDPVALLLSDSATEADRQMLIAQLGLDQPGWRQYLTFLGNALQGDFGQSVTAGREDALHLVLSRLPASLSLAGIALLFTLVVGILLGVLAAVTRGTVADLAVRLLALLGQSAPSFWLGIMLIYLFAVKLGWLPTSGLGGAVYYVLPALTLGLFTLAAITRLVRASMLEALGSEYVKLARIKGVSEWAVVLRHALGNSLIPVVTFMGTFFATMITGAVVVETVFAWPGIGRLAYESIMARDFPVIQTVVLVITAFFILANLIVDLLYLAIDPRMRARS</sequence>
<protein>
    <submittedName>
        <fullName evidence="9">Glutathione transport system permease protein GsiC</fullName>
    </submittedName>
</protein>
<evidence type="ECO:0000259" key="8">
    <source>
        <dbReference type="PROSITE" id="PS50928"/>
    </source>
</evidence>
<evidence type="ECO:0000256" key="3">
    <source>
        <dbReference type="ARBA" id="ARBA00022475"/>
    </source>
</evidence>
<accession>A0A1X7A570</accession>
<dbReference type="EMBL" id="FWFN01000009">
    <property type="protein sequence ID" value="SLN70867.1"/>
    <property type="molecule type" value="Genomic_DNA"/>
</dbReference>
<keyword evidence="10" id="KW-1185">Reference proteome</keyword>
<evidence type="ECO:0000256" key="6">
    <source>
        <dbReference type="ARBA" id="ARBA00023136"/>
    </source>
</evidence>
<dbReference type="RefSeq" id="WP_085889797.1">
    <property type="nucleotide sequence ID" value="NZ_FWFN01000009.1"/>
</dbReference>
<feature type="transmembrane region" description="Helical" evidence="7">
    <location>
        <begin position="170"/>
        <end position="192"/>
    </location>
</feature>
<comment type="subcellular location">
    <subcellularLocation>
        <location evidence="1 7">Cell membrane</location>
        <topology evidence="1 7">Multi-pass membrane protein</topology>
    </subcellularLocation>
</comment>